<organism evidence="3 4">
    <name type="scientific">Coniochaeta ligniaria NRRL 30616</name>
    <dbReference type="NCBI Taxonomy" id="1408157"/>
    <lineage>
        <taxon>Eukaryota</taxon>
        <taxon>Fungi</taxon>
        <taxon>Dikarya</taxon>
        <taxon>Ascomycota</taxon>
        <taxon>Pezizomycotina</taxon>
        <taxon>Sordariomycetes</taxon>
        <taxon>Sordariomycetidae</taxon>
        <taxon>Coniochaetales</taxon>
        <taxon>Coniochaetaceae</taxon>
        <taxon>Coniochaeta</taxon>
    </lineage>
</organism>
<dbReference type="Proteomes" id="UP000182658">
    <property type="component" value="Unassembled WGS sequence"/>
</dbReference>
<keyword evidence="1" id="KW-0663">Pyridoxal phosphate</keyword>
<dbReference type="GO" id="GO:0008483">
    <property type="term" value="F:transaminase activity"/>
    <property type="evidence" value="ECO:0007669"/>
    <property type="project" value="UniProtKB-KW"/>
</dbReference>
<evidence type="ECO:0000313" key="3">
    <source>
        <dbReference type="EMBL" id="OIW31180.1"/>
    </source>
</evidence>
<keyword evidence="4" id="KW-1185">Reference proteome</keyword>
<dbReference type="AlphaFoldDB" id="A0A1J7JPA9"/>
<evidence type="ECO:0000313" key="4">
    <source>
        <dbReference type="Proteomes" id="UP000182658"/>
    </source>
</evidence>
<dbReference type="InParanoid" id="A0A1J7JPA9"/>
<reference evidence="3 4" key="1">
    <citation type="submission" date="2016-10" db="EMBL/GenBank/DDBJ databases">
        <title>Draft genome sequence of Coniochaeta ligniaria NRRL30616, a lignocellulolytic fungus for bioabatement of inhibitors in plant biomass hydrolysates.</title>
        <authorList>
            <consortium name="DOE Joint Genome Institute"/>
            <person name="Jimenez D.J."/>
            <person name="Hector R.E."/>
            <person name="Riley R."/>
            <person name="Sun H."/>
            <person name="Grigoriev I.V."/>
            <person name="Van Elsas J.D."/>
            <person name="Nichols N.N."/>
        </authorList>
    </citation>
    <scope>NUCLEOTIDE SEQUENCE [LARGE SCALE GENOMIC DNA]</scope>
    <source>
        <strain evidence="3 4">NRRL 30616</strain>
    </source>
</reference>
<dbReference type="OrthoDB" id="5978656at2759"/>
<evidence type="ECO:0000256" key="1">
    <source>
        <dbReference type="ARBA" id="ARBA00022898"/>
    </source>
</evidence>
<dbReference type="InterPro" id="IPR000192">
    <property type="entry name" value="Aminotrans_V_dom"/>
</dbReference>
<feature type="domain" description="Aminotransferase class V" evidence="2">
    <location>
        <begin position="69"/>
        <end position="247"/>
    </location>
</feature>
<sequence>MDLQLADPLPKTPFGTEMREEHFSFAEGYRPLNHGSFGAFPAAVQDFQRQLQSESEARPDAFIRYTYLKLLEESRAAIAPLLGAEPGEVVLVPNATTGVNTVLRNLSFEEGDVVVYFSAIYKACLKTLQSLSETSPLSTHEIGITYPIEDDEITRRFRSAVEDLRAQGKQPKLAIFDTVLTFPGVRFPWEALVAACRELEIMSLIDGAHGIGHLDLTHLGAVGPDFMVSNCYKWLMVPRGCAVLYVPFRNQKLISSTVPRPWGYETREQRAKTEPQAYFSRLFDKVSTTDNTPYCCVPGALEFRSEICGGEASVRRYCEDIARRGGARMAEILGTEVLGSSSSSFRRCAFANVRLPLGLEVLGIDAGSGRRVAKWMQELTPAEYETYLPIKFYRGEFWCRVSGQIYLTVQDFEWAAKTLLELCERAKNGEWK</sequence>
<protein>
    <submittedName>
        <fullName evidence="3">Aminotransferase family protein-like protein</fullName>
    </submittedName>
</protein>
<accession>A0A1J7JPA9</accession>
<dbReference type="InterPro" id="IPR015424">
    <property type="entry name" value="PyrdxlP-dep_Trfase"/>
</dbReference>
<dbReference type="EMBL" id="KV875096">
    <property type="protein sequence ID" value="OIW31180.1"/>
    <property type="molecule type" value="Genomic_DNA"/>
</dbReference>
<dbReference type="Gene3D" id="3.40.640.10">
    <property type="entry name" value="Type I PLP-dependent aspartate aminotransferase-like (Major domain)"/>
    <property type="match status" value="1"/>
</dbReference>
<keyword evidence="3" id="KW-0032">Aminotransferase</keyword>
<dbReference type="InterPro" id="IPR015421">
    <property type="entry name" value="PyrdxlP-dep_Trfase_major"/>
</dbReference>
<proteinExistence type="predicted"/>
<dbReference type="STRING" id="1408157.A0A1J7JPA9"/>
<dbReference type="Pfam" id="PF00266">
    <property type="entry name" value="Aminotran_5"/>
    <property type="match status" value="1"/>
</dbReference>
<name>A0A1J7JPA9_9PEZI</name>
<keyword evidence="3" id="KW-0808">Transferase</keyword>
<gene>
    <name evidence="3" type="ORF">CONLIGDRAFT_303664</name>
</gene>
<evidence type="ECO:0000259" key="2">
    <source>
        <dbReference type="Pfam" id="PF00266"/>
    </source>
</evidence>
<dbReference type="PANTHER" id="PTHR43092:SF2">
    <property type="entry name" value="HERCYNYLCYSTEINE SULFOXIDE LYASE"/>
    <property type="match status" value="1"/>
</dbReference>
<dbReference type="PANTHER" id="PTHR43092">
    <property type="entry name" value="L-CYSTEINE DESULFHYDRASE"/>
    <property type="match status" value="1"/>
</dbReference>
<dbReference type="SUPFAM" id="SSF53383">
    <property type="entry name" value="PLP-dependent transferases"/>
    <property type="match status" value="1"/>
</dbReference>